<feature type="compositionally biased region" description="Acidic residues" evidence="2">
    <location>
        <begin position="65"/>
        <end position="93"/>
    </location>
</feature>
<organism evidence="4 5">
    <name type="scientific">Ambrosia artemisiifolia</name>
    <name type="common">Common ragweed</name>
    <dbReference type="NCBI Taxonomy" id="4212"/>
    <lineage>
        <taxon>Eukaryota</taxon>
        <taxon>Viridiplantae</taxon>
        <taxon>Streptophyta</taxon>
        <taxon>Embryophyta</taxon>
        <taxon>Tracheophyta</taxon>
        <taxon>Spermatophyta</taxon>
        <taxon>Magnoliopsida</taxon>
        <taxon>eudicotyledons</taxon>
        <taxon>Gunneridae</taxon>
        <taxon>Pentapetalae</taxon>
        <taxon>asterids</taxon>
        <taxon>campanulids</taxon>
        <taxon>Asterales</taxon>
        <taxon>Asteraceae</taxon>
        <taxon>Asteroideae</taxon>
        <taxon>Heliantheae alliance</taxon>
        <taxon>Heliantheae</taxon>
        <taxon>Ambrosia</taxon>
    </lineage>
</organism>
<keyword evidence="5" id="KW-1185">Reference proteome</keyword>
<evidence type="ECO:0000313" key="4">
    <source>
        <dbReference type="EMBL" id="KAI7726725.1"/>
    </source>
</evidence>
<name>A0AAD5BNR7_AMBAR</name>
<protein>
    <recommendedName>
        <fullName evidence="3">RING-type domain-containing protein</fullName>
    </recommendedName>
</protein>
<dbReference type="Proteomes" id="UP001206925">
    <property type="component" value="Unassembled WGS sequence"/>
</dbReference>
<dbReference type="Pfam" id="PF13639">
    <property type="entry name" value="zf-RING_2"/>
    <property type="match status" value="1"/>
</dbReference>
<accession>A0AAD5BNR7</accession>
<evidence type="ECO:0000259" key="3">
    <source>
        <dbReference type="PROSITE" id="PS50089"/>
    </source>
</evidence>
<dbReference type="GO" id="GO:0005634">
    <property type="term" value="C:nucleus"/>
    <property type="evidence" value="ECO:0007669"/>
    <property type="project" value="InterPro"/>
</dbReference>
<keyword evidence="1" id="KW-0862">Zinc</keyword>
<keyword evidence="1" id="KW-0863">Zinc-finger</keyword>
<dbReference type="PROSITE" id="PS50089">
    <property type="entry name" value="ZF_RING_2"/>
    <property type="match status" value="1"/>
</dbReference>
<evidence type="ECO:0000256" key="1">
    <source>
        <dbReference type="PROSITE-ProRule" id="PRU00175"/>
    </source>
</evidence>
<feature type="region of interest" description="Disordered" evidence="2">
    <location>
        <begin position="12"/>
        <end position="132"/>
    </location>
</feature>
<feature type="domain" description="RING-type" evidence="3">
    <location>
        <begin position="200"/>
        <end position="246"/>
    </location>
</feature>
<dbReference type="Gene3D" id="3.30.40.10">
    <property type="entry name" value="Zinc/RING finger domain, C3HC4 (zinc finger)"/>
    <property type="match status" value="1"/>
</dbReference>
<reference evidence="4" key="1">
    <citation type="submission" date="2022-06" db="EMBL/GenBank/DDBJ databases">
        <title>Uncovering the hologenomic basis of an extraordinary plant invasion.</title>
        <authorList>
            <person name="Bieker V.C."/>
            <person name="Martin M.D."/>
            <person name="Gilbert T."/>
            <person name="Hodgins K."/>
            <person name="Battlay P."/>
            <person name="Petersen B."/>
            <person name="Wilson J."/>
        </authorList>
    </citation>
    <scope>NUCLEOTIDE SEQUENCE</scope>
    <source>
        <strain evidence="4">AA19_3_7</strain>
        <tissue evidence="4">Leaf</tissue>
    </source>
</reference>
<feature type="compositionally biased region" description="Acidic residues" evidence="2">
    <location>
        <begin position="13"/>
        <end position="36"/>
    </location>
</feature>
<dbReference type="PANTHER" id="PTHR16047">
    <property type="entry name" value="RFWD3 PROTEIN"/>
    <property type="match status" value="1"/>
</dbReference>
<comment type="caution">
    <text evidence="4">The sequence shown here is derived from an EMBL/GenBank/DDBJ whole genome shotgun (WGS) entry which is preliminary data.</text>
</comment>
<gene>
    <name evidence="4" type="ORF">M8C21_012706</name>
</gene>
<feature type="compositionally biased region" description="Basic and acidic residues" evidence="2">
    <location>
        <begin position="39"/>
        <end position="48"/>
    </location>
</feature>
<sequence>MEDYRYRLIEIEAQFEQDDEDLDDEDEDEQFDDDSSSFENREREEHVIPLRIGSPVDDVAIFNDGELEDDDSSFDEHDEEDEEDYEEHEDDELLFPVVRRLHNDSIVDDDDDYEDDEEYGEEGEEEEDYEEEELDELFPVQVTSSRVSSEVFNGGMLLGGMVMDNNGVVEDSDVSDGSELGEGKVGGQRKCGGESRGSVCPICFEAWTSGGDHQICCLPCGHIYGLSCIKKWLQQSRGSGKCPQCNNICTFKDVRVLYTSRLCVADEELQKRVRSLEAKCAYLEQKAGSLTTDELIDQICSNPAAVQRLATVLAGLHHQQPVSS</sequence>
<dbReference type="SMART" id="SM00184">
    <property type="entry name" value="RING"/>
    <property type="match status" value="1"/>
</dbReference>
<evidence type="ECO:0000313" key="5">
    <source>
        <dbReference type="Proteomes" id="UP001206925"/>
    </source>
</evidence>
<dbReference type="GO" id="GO:0008270">
    <property type="term" value="F:zinc ion binding"/>
    <property type="evidence" value="ECO:0007669"/>
    <property type="project" value="UniProtKB-KW"/>
</dbReference>
<dbReference type="GO" id="GO:0016567">
    <property type="term" value="P:protein ubiquitination"/>
    <property type="evidence" value="ECO:0007669"/>
    <property type="project" value="InterPro"/>
</dbReference>
<dbReference type="PANTHER" id="PTHR16047:SF13">
    <property type="entry name" value="E3 UBIQUITIN-PROTEIN LIGASE RFWD3"/>
    <property type="match status" value="1"/>
</dbReference>
<dbReference type="GO" id="GO:0036297">
    <property type="term" value="P:interstrand cross-link repair"/>
    <property type="evidence" value="ECO:0007669"/>
    <property type="project" value="InterPro"/>
</dbReference>
<evidence type="ECO:0000256" key="2">
    <source>
        <dbReference type="SAM" id="MobiDB-lite"/>
    </source>
</evidence>
<dbReference type="EMBL" id="JAMZMK010011591">
    <property type="protein sequence ID" value="KAI7726725.1"/>
    <property type="molecule type" value="Genomic_DNA"/>
</dbReference>
<keyword evidence="1" id="KW-0479">Metal-binding</keyword>
<proteinExistence type="predicted"/>
<feature type="compositionally biased region" description="Acidic residues" evidence="2">
    <location>
        <begin position="106"/>
        <end position="132"/>
    </location>
</feature>
<dbReference type="AlphaFoldDB" id="A0AAD5BNR7"/>
<dbReference type="InterPro" id="IPR037381">
    <property type="entry name" value="RFWD3"/>
</dbReference>
<dbReference type="GO" id="GO:0004842">
    <property type="term" value="F:ubiquitin-protein transferase activity"/>
    <property type="evidence" value="ECO:0007669"/>
    <property type="project" value="InterPro"/>
</dbReference>
<dbReference type="InterPro" id="IPR001841">
    <property type="entry name" value="Znf_RING"/>
</dbReference>
<dbReference type="SUPFAM" id="SSF57850">
    <property type="entry name" value="RING/U-box"/>
    <property type="match status" value="1"/>
</dbReference>
<dbReference type="InterPro" id="IPR013083">
    <property type="entry name" value="Znf_RING/FYVE/PHD"/>
</dbReference>
<dbReference type="CDD" id="cd16450">
    <property type="entry name" value="mRING-C3HGC3_RFWD3"/>
    <property type="match status" value="1"/>
</dbReference>